<protein>
    <submittedName>
        <fullName evidence="2">Uncharacterized protein</fullName>
    </submittedName>
</protein>
<dbReference type="AlphaFoldDB" id="A0A2J5HRG3"/>
<keyword evidence="1" id="KW-0472">Membrane</keyword>
<sequence>MVQKVRERETERDGGANHVFTGPAVPWMATRMIFKRRSLVVVAGINGDSAYSRHTTSRLVYYFFFPFSFPFFPIFYLPVGRGDVGCCVCSSDRKQTNNPTSRFSTPNEMVAIQRYSGQ</sequence>
<keyword evidence="3" id="KW-1185">Reference proteome</keyword>
<evidence type="ECO:0000313" key="2">
    <source>
        <dbReference type="EMBL" id="PLN79885.1"/>
    </source>
</evidence>
<evidence type="ECO:0000256" key="1">
    <source>
        <dbReference type="SAM" id="Phobius"/>
    </source>
</evidence>
<name>A0A2J5HRG3_9EURO</name>
<keyword evidence="1" id="KW-0812">Transmembrane</keyword>
<accession>A0A2J5HRG3</accession>
<evidence type="ECO:0000313" key="3">
    <source>
        <dbReference type="Proteomes" id="UP000235023"/>
    </source>
</evidence>
<dbReference type="Proteomes" id="UP000235023">
    <property type="component" value="Unassembled WGS sequence"/>
</dbReference>
<keyword evidence="1" id="KW-1133">Transmembrane helix</keyword>
<organism evidence="2 3">
    <name type="scientific">Aspergillus taichungensis</name>
    <dbReference type="NCBI Taxonomy" id="482145"/>
    <lineage>
        <taxon>Eukaryota</taxon>
        <taxon>Fungi</taxon>
        <taxon>Dikarya</taxon>
        <taxon>Ascomycota</taxon>
        <taxon>Pezizomycotina</taxon>
        <taxon>Eurotiomycetes</taxon>
        <taxon>Eurotiomycetidae</taxon>
        <taxon>Eurotiales</taxon>
        <taxon>Aspergillaceae</taxon>
        <taxon>Aspergillus</taxon>
        <taxon>Aspergillus subgen. Circumdati</taxon>
    </lineage>
</organism>
<dbReference type="EMBL" id="KZ559554">
    <property type="protein sequence ID" value="PLN79885.1"/>
    <property type="molecule type" value="Genomic_DNA"/>
</dbReference>
<gene>
    <name evidence="2" type="ORF">BDW42DRAFT_172037</name>
</gene>
<reference evidence="3" key="1">
    <citation type="submission" date="2017-12" db="EMBL/GenBank/DDBJ databases">
        <authorList>
            <consortium name="DOE Joint Genome Institute"/>
            <person name="Mondo S.J."/>
            <person name="Kjaerbolling I."/>
            <person name="Vesth T.C."/>
            <person name="Frisvad J.C."/>
            <person name="Nybo J.L."/>
            <person name="Theobald S."/>
            <person name="Kuo A."/>
            <person name="Bowyer P."/>
            <person name="Matsuda Y."/>
            <person name="Lyhne E.K."/>
            <person name="Kogle M.E."/>
            <person name="Clum A."/>
            <person name="Lipzen A."/>
            <person name="Salamov A."/>
            <person name="Ngan C.Y."/>
            <person name="Daum C."/>
            <person name="Chiniquy J."/>
            <person name="Barry K."/>
            <person name="LaButti K."/>
            <person name="Haridas S."/>
            <person name="Simmons B.A."/>
            <person name="Magnuson J.K."/>
            <person name="Mortensen U.H."/>
            <person name="Larsen T.O."/>
            <person name="Grigoriev I.V."/>
            <person name="Baker S.E."/>
            <person name="Andersen M.R."/>
            <person name="Nordberg H.P."/>
            <person name="Cantor M.N."/>
            <person name="Hua S.X."/>
        </authorList>
    </citation>
    <scope>NUCLEOTIDE SEQUENCE [LARGE SCALE GENOMIC DNA]</scope>
    <source>
        <strain evidence="3">IBT 19404</strain>
    </source>
</reference>
<proteinExistence type="predicted"/>
<feature type="transmembrane region" description="Helical" evidence="1">
    <location>
        <begin position="59"/>
        <end position="79"/>
    </location>
</feature>